<dbReference type="Proteomes" id="UP001579974">
    <property type="component" value="Unassembled WGS sequence"/>
</dbReference>
<evidence type="ECO:0000313" key="1">
    <source>
        <dbReference type="EMBL" id="MFB5188939.1"/>
    </source>
</evidence>
<comment type="caution">
    <text evidence="1">The sequence shown here is derived from an EMBL/GenBank/DDBJ whole genome shotgun (WGS) entry which is preliminary data.</text>
</comment>
<name>A0ABV5A9P7_9BACL</name>
<keyword evidence="2" id="KW-1185">Reference proteome</keyword>
<evidence type="ECO:0000313" key="2">
    <source>
        <dbReference type="Proteomes" id="UP001579974"/>
    </source>
</evidence>
<proteinExistence type="predicted"/>
<gene>
    <name evidence="1" type="ORF">KKP3000_001378</name>
</gene>
<evidence type="ECO:0008006" key="3">
    <source>
        <dbReference type="Google" id="ProtNLM"/>
    </source>
</evidence>
<sequence length="62" mass="7082">MKPQPITVEVQGEFTEDHAKAALLMLQKIWDRVAREQGKRLVVVHEEGESNYRNFRASDDGG</sequence>
<organism evidence="1 2">
    <name type="scientific">Alicyclobacillus fastidiosus</name>
    <dbReference type="NCBI Taxonomy" id="392011"/>
    <lineage>
        <taxon>Bacteria</taxon>
        <taxon>Bacillati</taxon>
        <taxon>Bacillota</taxon>
        <taxon>Bacilli</taxon>
        <taxon>Bacillales</taxon>
        <taxon>Alicyclobacillaceae</taxon>
        <taxon>Alicyclobacillus</taxon>
    </lineage>
</organism>
<dbReference type="EMBL" id="JBDXSU010000001">
    <property type="protein sequence ID" value="MFB5188939.1"/>
    <property type="molecule type" value="Genomic_DNA"/>
</dbReference>
<protein>
    <recommendedName>
        <fullName evidence="3">4-oxalocrotonate tautomerase</fullName>
    </recommendedName>
</protein>
<dbReference type="RefSeq" id="WP_275475763.1">
    <property type="nucleotide sequence ID" value="NZ_CP162940.1"/>
</dbReference>
<accession>A0ABV5A9P7</accession>
<reference evidence="1 2" key="1">
    <citation type="journal article" date="2024" name="Int. J. Mol. Sci.">
        <title>Exploration of Alicyclobacillus spp. Genome in Search of Antibiotic Resistance.</title>
        <authorList>
            <person name="Bucka-Kolendo J."/>
            <person name="Kiousi D.E."/>
            <person name="Dekowska A."/>
            <person name="Mikolajczuk-Szczyrba A."/>
            <person name="Karadedos D.M."/>
            <person name="Michael P."/>
            <person name="Galanis A."/>
            <person name="Sokolowska B."/>
        </authorList>
    </citation>
    <scope>NUCLEOTIDE SEQUENCE [LARGE SCALE GENOMIC DNA]</scope>
    <source>
        <strain evidence="1 2">KKP 3000</strain>
    </source>
</reference>